<dbReference type="SUPFAM" id="SSF52266">
    <property type="entry name" value="SGNH hydrolase"/>
    <property type="match status" value="1"/>
</dbReference>
<name>A0A0B9GEP0_9GAMM</name>
<dbReference type="GO" id="GO:0016788">
    <property type="term" value="F:hydrolase activity, acting on ester bonds"/>
    <property type="evidence" value="ECO:0007669"/>
    <property type="project" value="UniProtKB-ARBA"/>
</dbReference>
<evidence type="ECO:0000313" key="3">
    <source>
        <dbReference type="Proteomes" id="UP000031278"/>
    </source>
</evidence>
<sequence length="248" mass="27964">MLHQFVLLVMAPIFWAQGKYVRKSIPCLREAEGPRQGHSAQAERNRGRTVQNKQKLRILLIGDSAAAGVGAKHQSQALSGQLISALRPFFQVEWQLIAKTGFTTKQVIQSARLHPKQMYDVVVVSAGVNDVTKPTSAAQWIKQQQILTHTLRHQFSCPHIILTQIPPMGRFPALPHPLRWYLGSKAKSFNKQLHHWVSTQPDCEIVNLEGELEPCHMASDGFHPGPVIYQYWGQAVAKIIEEKWSSSR</sequence>
<dbReference type="InterPro" id="IPR036514">
    <property type="entry name" value="SGNH_hydro_sf"/>
</dbReference>
<feature type="domain" description="SGNH hydrolase-type esterase" evidence="1">
    <location>
        <begin position="60"/>
        <end position="230"/>
    </location>
</feature>
<dbReference type="CDD" id="cd01836">
    <property type="entry name" value="FeeA_FeeB_like"/>
    <property type="match status" value="1"/>
</dbReference>
<comment type="caution">
    <text evidence="2">The sequence shown here is derived from an EMBL/GenBank/DDBJ whole genome shotgun (WGS) entry which is preliminary data.</text>
</comment>
<dbReference type="AlphaFoldDB" id="A0A0B9GEP0"/>
<accession>A0A0B9GEP0</accession>
<dbReference type="Gene3D" id="3.40.50.1110">
    <property type="entry name" value="SGNH hydrolase"/>
    <property type="match status" value="1"/>
</dbReference>
<evidence type="ECO:0000259" key="1">
    <source>
        <dbReference type="Pfam" id="PF13472"/>
    </source>
</evidence>
<dbReference type="RefSeq" id="WP_039462174.1">
    <property type="nucleotide sequence ID" value="NZ_JWLZ01000159.1"/>
</dbReference>
<proteinExistence type="predicted"/>
<evidence type="ECO:0000313" key="2">
    <source>
        <dbReference type="EMBL" id="KHT63195.1"/>
    </source>
</evidence>
<protein>
    <submittedName>
        <fullName evidence="2">Lipase</fullName>
    </submittedName>
</protein>
<dbReference type="Pfam" id="PF13472">
    <property type="entry name" value="Lipase_GDSL_2"/>
    <property type="match status" value="1"/>
</dbReference>
<dbReference type="InterPro" id="IPR013830">
    <property type="entry name" value="SGNH_hydro"/>
</dbReference>
<dbReference type="EMBL" id="JWLZ01000159">
    <property type="protein sequence ID" value="KHT63195.1"/>
    <property type="molecule type" value="Genomic_DNA"/>
</dbReference>
<organism evidence="2 3">
    <name type="scientific">Photobacterium gaetbulicola</name>
    <dbReference type="NCBI Taxonomy" id="1295392"/>
    <lineage>
        <taxon>Bacteria</taxon>
        <taxon>Pseudomonadati</taxon>
        <taxon>Pseudomonadota</taxon>
        <taxon>Gammaproteobacteria</taxon>
        <taxon>Vibrionales</taxon>
        <taxon>Vibrionaceae</taxon>
        <taxon>Photobacterium</taxon>
    </lineage>
</organism>
<dbReference type="Proteomes" id="UP000031278">
    <property type="component" value="Unassembled WGS sequence"/>
</dbReference>
<gene>
    <name evidence="2" type="ORF">RJ45_12280</name>
</gene>
<reference evidence="2 3" key="1">
    <citation type="submission" date="2014-12" db="EMBL/GenBank/DDBJ databases">
        <title>Genome sequencing of Photobacterium gaetbulicola AD005a.</title>
        <authorList>
            <person name="Adrian T.G.S."/>
            <person name="Chan K.G."/>
        </authorList>
    </citation>
    <scope>NUCLEOTIDE SEQUENCE [LARGE SCALE GENOMIC DNA]</scope>
    <source>
        <strain evidence="2 3">AD005a</strain>
    </source>
</reference>